<keyword evidence="3" id="KW-1185">Reference proteome</keyword>
<dbReference type="InterPro" id="IPR007492">
    <property type="entry name" value="LytTR_DNA-bd_dom"/>
</dbReference>
<evidence type="ECO:0000313" key="3">
    <source>
        <dbReference type="Proteomes" id="UP000032229"/>
    </source>
</evidence>
<dbReference type="AlphaFoldDB" id="A0A0C5WP90"/>
<name>A0A0C5WP90_9FLAO</name>
<dbReference type="PROSITE" id="PS50930">
    <property type="entry name" value="HTH_LYTTR"/>
    <property type="match status" value="1"/>
</dbReference>
<sequence>MNNSVFSVPKYIAVNSQKKIKVLEVNKIIYLKSSGRYTILHLEKEESIIVCKNLGHYEKLFQDLDFLRIHNSFIVNVAYLSSIIKDTGRQYCVLKENLIVPISNRKLFDVKSFLNY</sequence>
<dbReference type="KEGG" id="sze:AW14_01925"/>
<protein>
    <recommendedName>
        <fullName evidence="1">HTH LytTR-type domain-containing protein</fullName>
    </recommendedName>
</protein>
<dbReference type="SMART" id="SM00850">
    <property type="entry name" value="LytTR"/>
    <property type="match status" value="1"/>
</dbReference>
<dbReference type="PANTHER" id="PTHR37299:SF1">
    <property type="entry name" value="STAGE 0 SPORULATION PROTEIN A HOMOLOG"/>
    <property type="match status" value="1"/>
</dbReference>
<dbReference type="Pfam" id="PF04397">
    <property type="entry name" value="LytTR"/>
    <property type="match status" value="1"/>
</dbReference>
<feature type="domain" description="HTH LytTR-type" evidence="1">
    <location>
        <begin position="12"/>
        <end position="116"/>
    </location>
</feature>
<proteinExistence type="predicted"/>
<dbReference type="Gene3D" id="2.40.50.1020">
    <property type="entry name" value="LytTr DNA-binding domain"/>
    <property type="match status" value="1"/>
</dbReference>
<organism evidence="2 3">
    <name type="scientific">Siansivirga zeaxanthinifaciens CC-SAMT-1</name>
    <dbReference type="NCBI Taxonomy" id="1454006"/>
    <lineage>
        <taxon>Bacteria</taxon>
        <taxon>Pseudomonadati</taxon>
        <taxon>Bacteroidota</taxon>
        <taxon>Flavobacteriia</taxon>
        <taxon>Flavobacteriales</taxon>
        <taxon>Flavobacteriaceae</taxon>
        <taxon>Siansivirga</taxon>
    </lineage>
</organism>
<reference evidence="2 3" key="1">
    <citation type="submission" date="2014-02" db="EMBL/GenBank/DDBJ databases">
        <authorList>
            <person name="Young C.-C."/>
            <person name="Hameed A."/>
            <person name="Huang H.-C."/>
            <person name="Shahina M."/>
        </authorList>
    </citation>
    <scope>NUCLEOTIDE SEQUENCE [LARGE SCALE GENOMIC DNA]</scope>
    <source>
        <strain evidence="2 3">CC-SAMT-1</strain>
    </source>
</reference>
<dbReference type="OrthoDB" id="2168082at2"/>
<dbReference type="STRING" id="1454006.AW14_01925"/>
<dbReference type="GO" id="GO:0003677">
    <property type="term" value="F:DNA binding"/>
    <property type="evidence" value="ECO:0007669"/>
    <property type="project" value="InterPro"/>
</dbReference>
<gene>
    <name evidence="2" type="ORF">AW14_01925</name>
</gene>
<dbReference type="InterPro" id="IPR046947">
    <property type="entry name" value="LytR-like"/>
</dbReference>
<dbReference type="HOGENOM" id="CLU_2095217_0_0_10"/>
<dbReference type="Proteomes" id="UP000032229">
    <property type="component" value="Chromosome"/>
</dbReference>
<dbReference type="EMBL" id="CP007202">
    <property type="protein sequence ID" value="AJR04720.1"/>
    <property type="molecule type" value="Genomic_DNA"/>
</dbReference>
<evidence type="ECO:0000313" key="2">
    <source>
        <dbReference type="EMBL" id="AJR04720.1"/>
    </source>
</evidence>
<dbReference type="RefSeq" id="WP_044637266.1">
    <property type="nucleotide sequence ID" value="NZ_CP007202.1"/>
</dbReference>
<evidence type="ECO:0000259" key="1">
    <source>
        <dbReference type="PROSITE" id="PS50930"/>
    </source>
</evidence>
<dbReference type="PANTHER" id="PTHR37299">
    <property type="entry name" value="TRANSCRIPTIONAL REGULATOR-RELATED"/>
    <property type="match status" value="1"/>
</dbReference>
<accession>A0A0C5WP90</accession>
<dbReference type="GO" id="GO:0000156">
    <property type="term" value="F:phosphorelay response regulator activity"/>
    <property type="evidence" value="ECO:0007669"/>
    <property type="project" value="InterPro"/>
</dbReference>